<keyword evidence="4" id="KW-1185">Reference proteome</keyword>
<dbReference type="PROSITE" id="PS50878">
    <property type="entry name" value="RT_POL"/>
    <property type="match status" value="1"/>
</dbReference>
<dbReference type="PANTHER" id="PTHR19446">
    <property type="entry name" value="REVERSE TRANSCRIPTASES"/>
    <property type="match status" value="1"/>
</dbReference>
<evidence type="ECO:0000256" key="1">
    <source>
        <dbReference type="ARBA" id="ARBA00012493"/>
    </source>
</evidence>
<dbReference type="AlphaFoldDB" id="A0A8C3W847"/>
<evidence type="ECO:0000313" key="3">
    <source>
        <dbReference type="Ensembl" id="ENSCWAP00000010229.1"/>
    </source>
</evidence>
<feature type="domain" description="Reverse transcriptase" evidence="2">
    <location>
        <begin position="1"/>
        <end position="216"/>
    </location>
</feature>
<dbReference type="SUPFAM" id="SSF56672">
    <property type="entry name" value="DNA/RNA polymerases"/>
    <property type="match status" value="1"/>
</dbReference>
<dbReference type="InterPro" id="IPR000477">
    <property type="entry name" value="RT_dom"/>
</dbReference>
<evidence type="ECO:0000259" key="2">
    <source>
        <dbReference type="PROSITE" id="PS50878"/>
    </source>
</evidence>
<protein>
    <recommendedName>
        <fullName evidence="1">RNA-directed DNA polymerase</fullName>
        <ecNumber evidence="1">2.7.7.49</ecNumber>
    </recommendedName>
</protein>
<dbReference type="GO" id="GO:0003964">
    <property type="term" value="F:RNA-directed DNA polymerase activity"/>
    <property type="evidence" value="ECO:0007669"/>
    <property type="project" value="UniProtKB-EC"/>
</dbReference>
<dbReference type="InterPro" id="IPR043502">
    <property type="entry name" value="DNA/RNA_pol_sf"/>
</dbReference>
<sequence>LKLFQTVGFIPGAQGWFNVRKTINVINHINKRKVKNHMIISIDAEKAFDKVQHPFMIKTLTKVGMQGTFLNIIKAICEKPTASIVLNGEKLKAFPLKSGTRQGGPLSPLLFNIVLEVLATAIRQTEEIKGIQIGREEVKLSLYADDMILYLENPKDSTPKLLELINKFIKVAGYKVNLQKSIAFLYTKDEILEKEYQNILPFKTAPQKIKYLGINLTKEVKDLYAENYKTLIKEIKEDTKKWKDIPCSWAGKINIVKMAILPKAIYTFNSIPIKLPMTFFTELEQTIQKFIWNYKRPRIAKAILRNKNQAGGITLPDFRQYYRATVIKTAWYWYQNRHTDQWSRIETPEINPDTYAQLIFDKGGENFTWEKESLFSKLCWETWTAACKSMKLEHTLTPCTKINSKWLKDLNIRQDTIKLLEENIGKTLSDINLTNVFPGQSPKATEIRAKINQWDLIKLTSFCTARETKK</sequence>
<evidence type="ECO:0000313" key="4">
    <source>
        <dbReference type="Proteomes" id="UP000694540"/>
    </source>
</evidence>
<accession>A0A8C3W847</accession>
<organism evidence="3 4">
    <name type="scientific">Catagonus wagneri</name>
    <name type="common">Chacoan peccary</name>
    <dbReference type="NCBI Taxonomy" id="51154"/>
    <lineage>
        <taxon>Eukaryota</taxon>
        <taxon>Metazoa</taxon>
        <taxon>Chordata</taxon>
        <taxon>Craniata</taxon>
        <taxon>Vertebrata</taxon>
        <taxon>Euteleostomi</taxon>
        <taxon>Mammalia</taxon>
        <taxon>Eutheria</taxon>
        <taxon>Laurasiatheria</taxon>
        <taxon>Artiodactyla</taxon>
        <taxon>Suina</taxon>
        <taxon>Tayassuidae</taxon>
        <taxon>Catagonus</taxon>
    </lineage>
</organism>
<dbReference type="CDD" id="cd01650">
    <property type="entry name" value="RT_nLTR_like"/>
    <property type="match status" value="1"/>
</dbReference>
<dbReference type="Pfam" id="PF00078">
    <property type="entry name" value="RVT_1"/>
    <property type="match status" value="1"/>
</dbReference>
<dbReference type="Ensembl" id="ENSCWAT00000011118.1">
    <property type="protein sequence ID" value="ENSCWAP00000010229.1"/>
    <property type="gene ID" value="ENSCWAG00000007974.1"/>
</dbReference>
<reference evidence="3" key="1">
    <citation type="submission" date="2025-08" db="UniProtKB">
        <authorList>
            <consortium name="Ensembl"/>
        </authorList>
    </citation>
    <scope>IDENTIFICATION</scope>
</reference>
<reference evidence="3" key="2">
    <citation type="submission" date="2025-09" db="UniProtKB">
        <authorList>
            <consortium name="Ensembl"/>
        </authorList>
    </citation>
    <scope>IDENTIFICATION</scope>
</reference>
<name>A0A8C3W847_9CETA</name>
<dbReference type="GeneTree" id="ENSGT01150000286925"/>
<dbReference type="EC" id="2.7.7.49" evidence="1"/>
<dbReference type="Proteomes" id="UP000694540">
    <property type="component" value="Unplaced"/>
</dbReference>
<proteinExistence type="predicted"/>